<dbReference type="GO" id="GO:0005886">
    <property type="term" value="C:plasma membrane"/>
    <property type="evidence" value="ECO:0007669"/>
    <property type="project" value="UniProtKB-SubCell"/>
</dbReference>
<keyword evidence="9 15" id="KW-0342">GTP-binding</keyword>
<evidence type="ECO:0000256" key="6">
    <source>
        <dbReference type="ARBA" id="ARBA00022490"/>
    </source>
</evidence>
<evidence type="ECO:0000256" key="2">
    <source>
        <dbReference type="ARBA" id="ARBA00004496"/>
    </source>
</evidence>
<evidence type="ECO:0000256" key="8">
    <source>
        <dbReference type="ARBA" id="ARBA00022741"/>
    </source>
</evidence>
<feature type="binding site" evidence="15">
    <location>
        <position position="67"/>
    </location>
    <ligand>
        <name>GTP</name>
        <dbReference type="ChEBI" id="CHEBI:37565"/>
    </ligand>
</feature>
<evidence type="ECO:0000256" key="16">
    <source>
        <dbReference type="PIRSR" id="PIRSR606689-2"/>
    </source>
</evidence>
<dbReference type="GO" id="GO:0003924">
    <property type="term" value="F:GTPase activity"/>
    <property type="evidence" value="ECO:0007669"/>
    <property type="project" value="InterPro"/>
</dbReference>
<evidence type="ECO:0000256" key="7">
    <source>
        <dbReference type="ARBA" id="ARBA00022707"/>
    </source>
</evidence>
<keyword evidence="6" id="KW-0963">Cytoplasm</keyword>
<dbReference type="GO" id="GO:0007021">
    <property type="term" value="P:tubulin complex assembly"/>
    <property type="evidence" value="ECO:0007669"/>
    <property type="project" value="EnsemblFungi"/>
</dbReference>
<proteinExistence type="inferred from homology"/>
<keyword evidence="4" id="KW-0217">Developmental protein</keyword>
<dbReference type="SUPFAM" id="SSF52540">
    <property type="entry name" value="P-loop containing nucleoside triphosphate hydrolases"/>
    <property type="match status" value="1"/>
</dbReference>
<dbReference type="GO" id="GO:0006457">
    <property type="term" value="P:protein folding"/>
    <property type="evidence" value="ECO:0007669"/>
    <property type="project" value="EnsemblFungi"/>
</dbReference>
<organism evidence="18 19">
    <name type="scientific">Epicoccum nigrum</name>
    <name type="common">Soil fungus</name>
    <name type="synonym">Epicoccum purpurascens</name>
    <dbReference type="NCBI Taxonomy" id="105696"/>
    <lineage>
        <taxon>Eukaryota</taxon>
        <taxon>Fungi</taxon>
        <taxon>Dikarya</taxon>
        <taxon>Ascomycota</taxon>
        <taxon>Pezizomycotina</taxon>
        <taxon>Dothideomycetes</taxon>
        <taxon>Pleosporomycetidae</taxon>
        <taxon>Pleosporales</taxon>
        <taxon>Pleosporineae</taxon>
        <taxon>Didymellaceae</taxon>
        <taxon>Epicoccum</taxon>
    </lineage>
</organism>
<evidence type="ECO:0000313" key="18">
    <source>
        <dbReference type="EMBL" id="OSS48870.1"/>
    </source>
</evidence>
<dbReference type="OMA" id="KTHHWQI"/>
<dbReference type="SMART" id="SM00175">
    <property type="entry name" value="RAB"/>
    <property type="match status" value="1"/>
</dbReference>
<dbReference type="GO" id="GO:0005737">
    <property type="term" value="C:cytoplasm"/>
    <property type="evidence" value="ECO:0007669"/>
    <property type="project" value="UniProtKB-SubCell"/>
</dbReference>
<evidence type="ECO:0000256" key="12">
    <source>
        <dbReference type="ARBA" id="ARBA00023306"/>
    </source>
</evidence>
<gene>
    <name evidence="18" type="ORF">B5807_06826</name>
</gene>
<dbReference type="InterPro" id="IPR006689">
    <property type="entry name" value="Small_GTPase_ARF/SAR"/>
</dbReference>
<keyword evidence="8 15" id="KW-0547">Nucleotide-binding</keyword>
<dbReference type="SMART" id="SM00177">
    <property type="entry name" value="ARF"/>
    <property type="match status" value="1"/>
</dbReference>
<evidence type="ECO:0000256" key="1">
    <source>
        <dbReference type="ARBA" id="ARBA00004236"/>
    </source>
</evidence>
<feature type="binding site" evidence="16">
    <location>
        <position position="45"/>
    </location>
    <ligand>
        <name>Mg(2+)</name>
        <dbReference type="ChEBI" id="CHEBI:18420"/>
    </ligand>
</feature>
<comment type="function">
    <text evidence="13">GTP-binding protein that functions in embryogenesis, cytokinesis, germline development and microtubulule cytoskeleton dynamics.</text>
</comment>
<evidence type="ECO:0000256" key="15">
    <source>
        <dbReference type="PIRSR" id="PIRSR606689-1"/>
    </source>
</evidence>
<dbReference type="CDD" id="cd04154">
    <property type="entry name" value="Arl2"/>
    <property type="match status" value="1"/>
</dbReference>
<sequence>MLSILRKARLKDKEMRILMLGLDNAGKTTIVKKIMNEDVNSVSPTLGFIIKTIEYDGYKLNIWDVGGQKTLRTYWKNYFEKTDTLIWVVDATDRERVGDCRHELAGLLLEERLSGASLLVFKNKSDIPGAMSEDEVRDGLGLDQIHTHTWTIMSCSAMTGQNLQEGLQWVVQDAKARLFLY</sequence>
<dbReference type="GO" id="GO:0005525">
    <property type="term" value="F:GTP binding"/>
    <property type="evidence" value="ECO:0007669"/>
    <property type="project" value="UniProtKB-KW"/>
</dbReference>
<dbReference type="GO" id="GO:0046872">
    <property type="term" value="F:metal ion binding"/>
    <property type="evidence" value="ECO:0007669"/>
    <property type="project" value="UniProtKB-KW"/>
</dbReference>
<evidence type="ECO:0000256" key="4">
    <source>
        <dbReference type="ARBA" id="ARBA00022473"/>
    </source>
</evidence>
<dbReference type="SMART" id="SM00178">
    <property type="entry name" value="SAR"/>
    <property type="match status" value="1"/>
</dbReference>
<keyword evidence="11" id="KW-0449">Lipoprotein</keyword>
<dbReference type="AlphaFoldDB" id="A0A1Y2LYE0"/>
<evidence type="ECO:0000256" key="3">
    <source>
        <dbReference type="ARBA" id="ARBA00010290"/>
    </source>
</evidence>
<keyword evidence="16" id="KW-0479">Metal-binding</keyword>
<dbReference type="InterPro" id="IPR005225">
    <property type="entry name" value="Small_GTP-bd"/>
</dbReference>
<dbReference type="Proteomes" id="UP000193240">
    <property type="component" value="Unassembled WGS sequence"/>
</dbReference>
<dbReference type="InParanoid" id="A0A1Y2LYE0"/>
<feature type="binding site" evidence="15">
    <location>
        <begin position="21"/>
        <end position="28"/>
    </location>
    <ligand>
        <name>GTP</name>
        <dbReference type="ChEBI" id="CHEBI:37565"/>
    </ligand>
</feature>
<keyword evidence="16" id="KW-0460">Magnesium</keyword>
<evidence type="ECO:0000256" key="10">
    <source>
        <dbReference type="ARBA" id="ARBA00023136"/>
    </source>
</evidence>
<dbReference type="PRINTS" id="PR00328">
    <property type="entry name" value="SAR1GTPBP"/>
</dbReference>
<evidence type="ECO:0000256" key="17">
    <source>
        <dbReference type="RuleBase" id="RU003925"/>
    </source>
</evidence>
<dbReference type="PANTHER" id="PTHR45697">
    <property type="entry name" value="ADP-RIBOSYLATION FACTOR-LIKE PROTEIN 2-RELATED"/>
    <property type="match status" value="1"/>
</dbReference>
<feature type="binding site" evidence="15">
    <location>
        <begin position="123"/>
        <end position="126"/>
    </location>
    <ligand>
        <name>GTP</name>
        <dbReference type="ChEBI" id="CHEBI:37565"/>
    </ligand>
</feature>
<comment type="subcellular location">
    <subcellularLocation>
        <location evidence="1">Cell membrane</location>
    </subcellularLocation>
    <subcellularLocation>
        <location evidence="2">Cytoplasm</location>
    </subcellularLocation>
</comment>
<dbReference type="EMBL" id="KZ107845">
    <property type="protein sequence ID" value="OSS48870.1"/>
    <property type="molecule type" value="Genomic_DNA"/>
</dbReference>
<dbReference type="InterPro" id="IPR045873">
    <property type="entry name" value="Arl2"/>
</dbReference>
<evidence type="ECO:0000256" key="5">
    <source>
        <dbReference type="ARBA" id="ARBA00022475"/>
    </source>
</evidence>
<dbReference type="NCBIfam" id="TIGR00231">
    <property type="entry name" value="small_GTP"/>
    <property type="match status" value="1"/>
</dbReference>
<reference evidence="18 19" key="1">
    <citation type="journal article" date="2017" name="Genome Announc.">
        <title>Genome sequence of the saprophytic ascomycete Epicoccum nigrum ICMP 19927 strain isolated from New Zealand.</title>
        <authorList>
            <person name="Fokin M."/>
            <person name="Fleetwood D."/>
            <person name="Weir B.S."/>
            <person name="Villas-Boas S.G."/>
        </authorList>
    </citation>
    <scope>NUCLEOTIDE SEQUENCE [LARGE SCALE GENOMIC DNA]</scope>
    <source>
        <strain evidence="18 19">ICMP 19927</strain>
    </source>
</reference>
<evidence type="ECO:0000256" key="11">
    <source>
        <dbReference type="ARBA" id="ARBA00023288"/>
    </source>
</evidence>
<keyword evidence="10" id="KW-0472">Membrane</keyword>
<keyword evidence="7" id="KW-0519">Myristate</keyword>
<dbReference type="Gene3D" id="3.40.50.300">
    <property type="entry name" value="P-loop containing nucleotide triphosphate hydrolases"/>
    <property type="match status" value="1"/>
</dbReference>
<keyword evidence="12" id="KW-0131">Cell cycle</keyword>
<accession>A0A1Y2LYE0</accession>
<keyword evidence="5" id="KW-1003">Cell membrane</keyword>
<name>A0A1Y2LYE0_EPING</name>
<comment type="similarity">
    <text evidence="3 17">Belongs to the small GTPase superfamily. Arf family.</text>
</comment>
<evidence type="ECO:0000256" key="9">
    <source>
        <dbReference type="ARBA" id="ARBA00023134"/>
    </source>
</evidence>
<dbReference type="STRING" id="105696.A0A1Y2LYE0"/>
<dbReference type="InterPro" id="IPR027417">
    <property type="entry name" value="P-loop_NTPase"/>
</dbReference>
<evidence type="ECO:0000256" key="13">
    <source>
        <dbReference type="ARBA" id="ARBA00055307"/>
    </source>
</evidence>
<dbReference type="Pfam" id="PF00025">
    <property type="entry name" value="Arf"/>
    <property type="match status" value="1"/>
</dbReference>
<dbReference type="InterPro" id="IPR044612">
    <property type="entry name" value="ARL2/3"/>
</dbReference>
<dbReference type="FunFam" id="3.40.50.300:FF:000981">
    <property type="entry name" value="ADP-ribosylation factor-like 2"/>
    <property type="match status" value="1"/>
</dbReference>
<feature type="binding site" evidence="16">
    <location>
        <position position="28"/>
    </location>
    <ligand>
        <name>Mg(2+)</name>
        <dbReference type="ChEBI" id="CHEBI:18420"/>
    </ligand>
</feature>
<protein>
    <recommendedName>
        <fullName evidence="14">Abnormal eversion of vulva protein 20</fullName>
    </recommendedName>
</protein>
<evidence type="ECO:0000256" key="14">
    <source>
        <dbReference type="ARBA" id="ARBA00077919"/>
    </source>
</evidence>
<dbReference type="OrthoDB" id="2011769at2759"/>
<dbReference type="PROSITE" id="PS51417">
    <property type="entry name" value="ARF"/>
    <property type="match status" value="1"/>
</dbReference>
<keyword evidence="19" id="KW-1185">Reference proteome</keyword>
<evidence type="ECO:0000313" key="19">
    <source>
        <dbReference type="Proteomes" id="UP000193240"/>
    </source>
</evidence>